<dbReference type="PRINTS" id="PR00364">
    <property type="entry name" value="DISEASERSIST"/>
</dbReference>
<dbReference type="Gene3D" id="1.10.8.430">
    <property type="entry name" value="Helical domain of apoptotic protease-activating factors"/>
    <property type="match status" value="1"/>
</dbReference>
<dbReference type="GO" id="GO:0043531">
    <property type="term" value="F:ADP binding"/>
    <property type="evidence" value="ECO:0007669"/>
    <property type="project" value="InterPro"/>
</dbReference>
<sequence>MDETPQIIHFAGRGEGEAGLFFEDELGNPKLVTGAALAGLFTLFAEDIHCVILNGCYTQEQAQAIAQHIDYVVGMQQEISNEAAQAFAVGFYDALGAGRDIEFAFELGRSAIQIEGFPESHTPVLVQKSSIQTEPLQPLSEQPPPEKLWRVPELPPHFLPRPQTLKALREKVLNNLAQPVVMTGHQQRIGVQGMGGIGKSVLAAALAYDPQVQAAFPDGIYWLTVGIEPNLLAQQTDLAEALCGERQVFEDINEGKTRLQTLWQGRQSLLILDDVWRIDDAEVFNVLGHQSTLVVTTRDSELITGLGATDFSLSVLNDDQALELLAAWVGVSISELPSQAQAVARECGNLPLALAQCGAMVRDLTPWPHVLSALQDSDLEFIQKQFSHYSYPDVFKALHVSATVLAETNPIAAERYQELAVFPADELIPEAVIVRLWQYTGALKERDAGKILTTLSSKGMLRLEGDYPQRQVSLHDLQQDYLQAQQADEKALHQELLEAYQQSCTEGWHRGPKDGYFYEHLAHHLKQAERTDELRQLLWDYRWMQRKLGVTDINALLLDYETLPRDKDLNIVQSGLRLSSHVLNQHPEQLRSQLYGRLLSQNSPDMTALTQSLAQGQGECWIRCLFPHLNQAGGALVRTLTGHTDSVTGVSISPDGQTVVSASRDHTLKVWDLATGEELRTLTGHTNFVRRVSISPCGQTVVSASRDKTLKVWDLETGRELRTLTGHTSSVTGVSISPDGQTVVSASSDNTLKVWELETGEEQRTLIGHTSSVTGVSISPDGQTVVSASLDKTLKVWDLETGNEQRTLKGHTSSVFDVSISPDSQTIVSASRDKTLKVWVLETGNEQRTLTGHTDFVYSMSISLDGQTVVSASLDNTIRVWSLKTGNEHGTLTGHTDFVRDVSICPNGQTIVSSSSDNTLKVWSLKTGNEHHTLKGHTSSVTGVSISPDGQTVVSASRDNTLKVWNLKTGKKLCTLIGHTEYVTGVSISPDGQTVVSASRDNTLKVWNLKTGKKLCTLIGHTGSVTGESISPDSQTVVSASGDNTLKVWDLATRQEQRTLTGHTSLVTGVSISPDGETVVSASGDNTLKVWGLETGEEQRTLTGHTSLVTGVSISPDGQTVVSGSWDNTLKVWDLATGQEQRTLIGHTSLVTGVSISPDGQTVVSASGDSTLKVWDLETGMEVMSFTGEGAFRCCEIALDGCTVVAGDYGGQLYFLRLEGPNFTGDGEVIS</sequence>
<feature type="repeat" description="WD" evidence="3">
    <location>
        <begin position="682"/>
        <end position="723"/>
    </location>
</feature>
<gene>
    <name evidence="6" type="ordered locus">AM1_G0011</name>
</gene>
<dbReference type="Gene3D" id="3.40.50.300">
    <property type="entry name" value="P-loop containing nucleotide triphosphate hydrolases"/>
    <property type="match status" value="1"/>
</dbReference>
<dbReference type="Gene3D" id="2.130.10.10">
    <property type="entry name" value="YVTN repeat-like/Quinoprotein amine dehydrogenase"/>
    <property type="match status" value="5"/>
</dbReference>
<dbReference type="PANTHER" id="PTHR19848:SF8">
    <property type="entry name" value="F-BOX AND WD REPEAT DOMAIN CONTAINING 7"/>
    <property type="match status" value="1"/>
</dbReference>
<dbReference type="GO" id="GO:0005829">
    <property type="term" value="C:cytosol"/>
    <property type="evidence" value="ECO:0007669"/>
    <property type="project" value="UniProtKB-ARBA"/>
</dbReference>
<dbReference type="EMBL" id="CP000844">
    <property type="protein sequence ID" value="ABW33191.1"/>
    <property type="molecule type" value="Genomic_DNA"/>
</dbReference>
<dbReference type="PROSITE" id="PS50082">
    <property type="entry name" value="WD_REPEATS_2"/>
    <property type="match status" value="13"/>
</dbReference>
<feature type="repeat" description="WD" evidence="3">
    <location>
        <begin position="934"/>
        <end position="975"/>
    </location>
</feature>
<evidence type="ECO:0000256" key="2">
    <source>
        <dbReference type="ARBA" id="ARBA00022737"/>
    </source>
</evidence>
<keyword evidence="2" id="KW-0677">Repeat</keyword>
<dbReference type="InterPro" id="IPR027417">
    <property type="entry name" value="P-loop_NTPase"/>
</dbReference>
<geneLocation type="plasmid" evidence="6 7">
    <name>pREB7</name>
</geneLocation>
<dbReference type="CDD" id="cd00200">
    <property type="entry name" value="WD40"/>
    <property type="match status" value="2"/>
</dbReference>
<feature type="repeat" description="WD" evidence="3">
    <location>
        <begin position="850"/>
        <end position="891"/>
    </location>
</feature>
<dbReference type="Proteomes" id="UP000000268">
    <property type="component" value="Plasmid pREB7"/>
</dbReference>
<feature type="repeat" description="WD" evidence="3">
    <location>
        <begin position="892"/>
        <end position="933"/>
    </location>
</feature>
<feature type="repeat" description="WD" evidence="3">
    <location>
        <begin position="1018"/>
        <end position="1059"/>
    </location>
</feature>
<feature type="repeat" description="WD" evidence="3">
    <location>
        <begin position="1102"/>
        <end position="1143"/>
    </location>
</feature>
<keyword evidence="7" id="KW-1185">Reference proteome</keyword>
<dbReference type="PROSITE" id="PS00678">
    <property type="entry name" value="WD_REPEATS_1"/>
    <property type="match status" value="9"/>
</dbReference>
<evidence type="ECO:0000313" key="6">
    <source>
        <dbReference type="EMBL" id="ABW33191.1"/>
    </source>
</evidence>
<dbReference type="InterPro" id="IPR041452">
    <property type="entry name" value="APAF1_C"/>
</dbReference>
<protein>
    <submittedName>
        <fullName evidence="6">WD-repeat protein</fullName>
    </submittedName>
</protein>
<dbReference type="InterPro" id="IPR001680">
    <property type="entry name" value="WD40_rpt"/>
</dbReference>
<dbReference type="KEGG" id="amr:AM1_G0011"/>
<feature type="repeat" description="WD" evidence="3">
    <location>
        <begin position="976"/>
        <end position="1017"/>
    </location>
</feature>
<feature type="domain" description="NB-ARC" evidence="4">
    <location>
        <begin position="170"/>
        <end position="329"/>
    </location>
</feature>
<evidence type="ECO:0000259" key="5">
    <source>
        <dbReference type="Pfam" id="PF17908"/>
    </source>
</evidence>
<dbReference type="PRINTS" id="PR00320">
    <property type="entry name" value="GPROTEINBRPT"/>
</dbReference>
<reference evidence="6 7" key="1">
    <citation type="journal article" date="2008" name="Proc. Natl. Acad. Sci. U.S.A.">
        <title>Niche adaptation and genome expansion in the chlorophyll d-producing cyanobacterium Acaryochloris marina.</title>
        <authorList>
            <person name="Swingley W.D."/>
            <person name="Chen M."/>
            <person name="Cheung P.C."/>
            <person name="Conrad A.L."/>
            <person name="Dejesa L.C."/>
            <person name="Hao J."/>
            <person name="Honchak B.M."/>
            <person name="Karbach L.E."/>
            <person name="Kurdoglu A."/>
            <person name="Lahiri S."/>
            <person name="Mastrian S.D."/>
            <person name="Miyashita H."/>
            <person name="Page L."/>
            <person name="Ramakrishna P."/>
            <person name="Satoh S."/>
            <person name="Sattley W.M."/>
            <person name="Shimada Y."/>
            <person name="Taylor H.L."/>
            <person name="Tomo T."/>
            <person name="Tsuchiya T."/>
            <person name="Wang Z.T."/>
            <person name="Raymond J."/>
            <person name="Mimuro M."/>
            <person name="Blankenship R.E."/>
            <person name="Touchman J.W."/>
        </authorList>
    </citation>
    <scope>NUCLEOTIDE SEQUENCE [LARGE SCALE GENOMIC DNA]</scope>
    <source>
        <strain evidence="7">MBIC 11017</strain>
        <plasmid evidence="7">Plasmid pREB7</plasmid>
    </source>
</reference>
<dbReference type="Pfam" id="PF17908">
    <property type="entry name" value="APAF1_C"/>
    <property type="match status" value="1"/>
</dbReference>
<dbReference type="SMART" id="SM00320">
    <property type="entry name" value="WD40"/>
    <property type="match status" value="14"/>
</dbReference>
<dbReference type="SUPFAM" id="SSF52540">
    <property type="entry name" value="P-loop containing nucleoside triphosphate hydrolases"/>
    <property type="match status" value="1"/>
</dbReference>
<feature type="repeat" description="WD" evidence="3">
    <location>
        <begin position="1144"/>
        <end position="1185"/>
    </location>
</feature>
<dbReference type="FunFam" id="2.130.10.10:FF:000228">
    <property type="entry name" value="COMPASS-like H3K4 histone methylase component WDR5A"/>
    <property type="match status" value="1"/>
</dbReference>
<dbReference type="Gene3D" id="1.10.10.10">
    <property type="entry name" value="Winged helix-like DNA-binding domain superfamily/Winged helix DNA-binding domain"/>
    <property type="match status" value="1"/>
</dbReference>
<feature type="repeat" description="WD" evidence="3">
    <location>
        <begin position="1060"/>
        <end position="1101"/>
    </location>
</feature>
<dbReference type="InterPro" id="IPR036322">
    <property type="entry name" value="WD40_repeat_dom_sf"/>
</dbReference>
<dbReference type="InterPro" id="IPR019775">
    <property type="entry name" value="WD40_repeat_CS"/>
</dbReference>
<dbReference type="Pfam" id="PF00931">
    <property type="entry name" value="NB-ARC"/>
    <property type="match status" value="1"/>
</dbReference>
<evidence type="ECO:0000256" key="1">
    <source>
        <dbReference type="ARBA" id="ARBA00022574"/>
    </source>
</evidence>
<dbReference type="InterPro" id="IPR020472">
    <property type="entry name" value="WD40_PAC1"/>
</dbReference>
<name>A8ZQA5_ACAM1</name>
<dbReference type="InterPro" id="IPR036388">
    <property type="entry name" value="WH-like_DNA-bd_sf"/>
</dbReference>
<feature type="repeat" description="WD" evidence="3">
    <location>
        <begin position="766"/>
        <end position="807"/>
    </location>
</feature>
<feature type="repeat" description="WD" evidence="3">
    <location>
        <begin position="640"/>
        <end position="681"/>
    </location>
</feature>
<dbReference type="AlphaFoldDB" id="A8ZQA5"/>
<dbReference type="SUPFAM" id="SSF50998">
    <property type="entry name" value="Quinoprotein alcohol dehydrogenase-like"/>
    <property type="match status" value="1"/>
</dbReference>
<feature type="repeat" description="WD" evidence="3">
    <location>
        <begin position="724"/>
        <end position="765"/>
    </location>
</feature>
<evidence type="ECO:0000256" key="3">
    <source>
        <dbReference type="PROSITE-ProRule" id="PRU00221"/>
    </source>
</evidence>
<dbReference type="eggNOG" id="COG2319">
    <property type="taxonomic scope" value="Bacteria"/>
</dbReference>
<dbReference type="InterPro" id="IPR002182">
    <property type="entry name" value="NB-ARC"/>
</dbReference>
<organism evidence="6 7">
    <name type="scientific">Acaryochloris marina (strain MBIC 11017)</name>
    <dbReference type="NCBI Taxonomy" id="329726"/>
    <lineage>
        <taxon>Bacteria</taxon>
        <taxon>Bacillati</taxon>
        <taxon>Cyanobacteriota</taxon>
        <taxon>Cyanophyceae</taxon>
        <taxon>Acaryochloridales</taxon>
        <taxon>Acaryochloridaceae</taxon>
        <taxon>Acaryochloris</taxon>
    </lineage>
</organism>
<dbReference type="PROSITE" id="PS50294">
    <property type="entry name" value="WD_REPEATS_REGION"/>
    <property type="match status" value="13"/>
</dbReference>
<dbReference type="Pfam" id="PF00400">
    <property type="entry name" value="WD40"/>
    <property type="match status" value="13"/>
</dbReference>
<dbReference type="PANTHER" id="PTHR19848">
    <property type="entry name" value="WD40 REPEAT PROTEIN"/>
    <property type="match status" value="1"/>
</dbReference>
<dbReference type="HOGENOM" id="CLU_004080_0_0_3"/>
<feature type="repeat" description="WD" evidence="3">
    <location>
        <begin position="808"/>
        <end position="849"/>
    </location>
</feature>
<dbReference type="SUPFAM" id="SSF50978">
    <property type="entry name" value="WD40 repeat-like"/>
    <property type="match status" value="1"/>
</dbReference>
<evidence type="ECO:0000313" key="7">
    <source>
        <dbReference type="Proteomes" id="UP000000268"/>
    </source>
</evidence>
<accession>A8ZQA5</accession>
<dbReference type="SMART" id="SM00564">
    <property type="entry name" value="PQQ"/>
    <property type="match status" value="10"/>
</dbReference>
<dbReference type="eggNOG" id="COG2909">
    <property type="taxonomic scope" value="Bacteria"/>
</dbReference>
<dbReference type="Gene3D" id="1.25.40.370">
    <property type="match status" value="1"/>
</dbReference>
<keyword evidence="6" id="KW-0614">Plasmid</keyword>
<proteinExistence type="predicted"/>
<dbReference type="InterPro" id="IPR042197">
    <property type="entry name" value="Apaf_helical"/>
</dbReference>
<dbReference type="InterPro" id="IPR015943">
    <property type="entry name" value="WD40/YVTN_repeat-like_dom_sf"/>
</dbReference>
<feature type="domain" description="APAF-1 helical" evidence="5">
    <location>
        <begin position="490"/>
        <end position="562"/>
    </location>
</feature>
<dbReference type="InterPro" id="IPR018391">
    <property type="entry name" value="PQQ_b-propeller_rpt"/>
</dbReference>
<evidence type="ECO:0000259" key="4">
    <source>
        <dbReference type="Pfam" id="PF00931"/>
    </source>
</evidence>
<dbReference type="InterPro" id="IPR011047">
    <property type="entry name" value="Quinoprotein_ADH-like_sf"/>
</dbReference>
<keyword evidence="1 3" id="KW-0853">WD repeat</keyword>